<evidence type="ECO:0000313" key="12">
    <source>
        <dbReference type="Proteomes" id="UP000295705"/>
    </source>
</evidence>
<reference evidence="11 12" key="1">
    <citation type="submission" date="2019-03" db="EMBL/GenBank/DDBJ databases">
        <title>Genomic Encyclopedia of Type Strains, Phase IV (KMG-IV): sequencing the most valuable type-strain genomes for metagenomic binning, comparative biology and taxonomic classification.</title>
        <authorList>
            <person name="Goeker M."/>
        </authorList>
    </citation>
    <scope>NUCLEOTIDE SEQUENCE [LARGE SCALE GENOMIC DNA]</scope>
    <source>
        <strain evidence="11 12">DSM 45775</strain>
    </source>
</reference>
<evidence type="ECO:0000256" key="8">
    <source>
        <dbReference type="ARBA" id="ARBA00023065"/>
    </source>
</evidence>
<dbReference type="PANTHER" id="PTHR42771">
    <property type="entry name" value="IRON(3+)-HYDROXAMATE IMPORT ATP-BINDING PROTEIN FHUC"/>
    <property type="match status" value="1"/>
</dbReference>
<comment type="caution">
    <text evidence="11">The sequence shown here is derived from an EMBL/GenBank/DDBJ whole genome shotgun (WGS) entry which is preliminary data.</text>
</comment>
<protein>
    <submittedName>
        <fullName evidence="11">Iron complex transport system ATP-binding protein</fullName>
    </submittedName>
</protein>
<evidence type="ECO:0000256" key="2">
    <source>
        <dbReference type="ARBA" id="ARBA00022448"/>
    </source>
</evidence>
<evidence type="ECO:0000256" key="7">
    <source>
        <dbReference type="ARBA" id="ARBA00023004"/>
    </source>
</evidence>
<keyword evidence="5" id="KW-0547">Nucleotide-binding</keyword>
<evidence type="ECO:0000313" key="11">
    <source>
        <dbReference type="EMBL" id="TDQ65317.1"/>
    </source>
</evidence>
<dbReference type="AlphaFoldDB" id="A0A4R6VRU6"/>
<dbReference type="InterPro" id="IPR017871">
    <property type="entry name" value="ABC_transporter-like_CS"/>
</dbReference>
<name>A0A4R6VRU6_9PSEU</name>
<dbReference type="GO" id="GO:0005886">
    <property type="term" value="C:plasma membrane"/>
    <property type="evidence" value="ECO:0007669"/>
    <property type="project" value="UniProtKB-SubCell"/>
</dbReference>
<dbReference type="SMART" id="SM00382">
    <property type="entry name" value="AAA"/>
    <property type="match status" value="1"/>
</dbReference>
<dbReference type="InterPro" id="IPR003593">
    <property type="entry name" value="AAA+_ATPase"/>
</dbReference>
<dbReference type="GO" id="GO:0006826">
    <property type="term" value="P:iron ion transport"/>
    <property type="evidence" value="ECO:0007669"/>
    <property type="project" value="UniProtKB-KW"/>
</dbReference>
<keyword evidence="8" id="KW-0406">Ion transport</keyword>
<organism evidence="11 12">
    <name type="scientific">Actinomycetospora succinea</name>
    <dbReference type="NCBI Taxonomy" id="663603"/>
    <lineage>
        <taxon>Bacteria</taxon>
        <taxon>Bacillati</taxon>
        <taxon>Actinomycetota</taxon>
        <taxon>Actinomycetes</taxon>
        <taxon>Pseudonocardiales</taxon>
        <taxon>Pseudonocardiaceae</taxon>
        <taxon>Actinomycetospora</taxon>
    </lineage>
</organism>
<dbReference type="Proteomes" id="UP000295705">
    <property type="component" value="Unassembled WGS sequence"/>
</dbReference>
<comment type="subcellular location">
    <subcellularLocation>
        <location evidence="1">Cell membrane</location>
        <topology evidence="1">Peripheral membrane protein</topology>
    </subcellularLocation>
</comment>
<keyword evidence="6 11" id="KW-0067">ATP-binding</keyword>
<dbReference type="PROSITE" id="PS00211">
    <property type="entry name" value="ABC_TRANSPORTER_1"/>
    <property type="match status" value="1"/>
</dbReference>
<dbReference type="GO" id="GO:0016887">
    <property type="term" value="F:ATP hydrolysis activity"/>
    <property type="evidence" value="ECO:0007669"/>
    <property type="project" value="InterPro"/>
</dbReference>
<dbReference type="SUPFAM" id="SSF52540">
    <property type="entry name" value="P-loop containing nucleoside triphosphate hydrolases"/>
    <property type="match status" value="1"/>
</dbReference>
<gene>
    <name evidence="11" type="ORF">EV188_101567</name>
</gene>
<dbReference type="OrthoDB" id="3426016at2"/>
<dbReference type="InterPro" id="IPR003439">
    <property type="entry name" value="ABC_transporter-like_ATP-bd"/>
</dbReference>
<keyword evidence="7" id="KW-0408">Iron</keyword>
<keyword evidence="2" id="KW-0813">Transport</keyword>
<dbReference type="Gene3D" id="3.40.50.300">
    <property type="entry name" value="P-loop containing nucleotide triphosphate hydrolases"/>
    <property type="match status" value="1"/>
</dbReference>
<proteinExistence type="predicted"/>
<keyword evidence="9" id="KW-0472">Membrane</keyword>
<evidence type="ECO:0000256" key="6">
    <source>
        <dbReference type="ARBA" id="ARBA00022840"/>
    </source>
</evidence>
<sequence>MSAETEDLISSPETAAAVRLRAEGVRVGYGESIVVGGPDGLDLDVVDGSVTAVIGPNGCGKSTLLRTMARLLTPKHGHVLLDGRRLDAVPSREIATVLGVLPQDPTAPEGITVADLVARGRHPHQRWFRQWSADDEEAVAEALDWTGMAGFAERTIDTLSGGQRQRVWISMALAQGTDVLLLDEPTTFLDLAHQVDVLELVERLNRERGRTVVMVLHDLNLAARYAERLVAMHDGEIAVAGTPHEVLTEATLRDVFGLEARVVPDPVAGTPMVVPIGRGGKPRVTDAAPN</sequence>
<evidence type="ECO:0000256" key="5">
    <source>
        <dbReference type="ARBA" id="ARBA00022741"/>
    </source>
</evidence>
<feature type="domain" description="ABC transporter" evidence="10">
    <location>
        <begin position="20"/>
        <end position="259"/>
    </location>
</feature>
<dbReference type="GO" id="GO:0005524">
    <property type="term" value="F:ATP binding"/>
    <property type="evidence" value="ECO:0007669"/>
    <property type="project" value="UniProtKB-KW"/>
</dbReference>
<dbReference type="InterPro" id="IPR027417">
    <property type="entry name" value="P-loop_NTPase"/>
</dbReference>
<dbReference type="EMBL" id="SNYO01000001">
    <property type="protein sequence ID" value="TDQ65317.1"/>
    <property type="molecule type" value="Genomic_DNA"/>
</dbReference>
<keyword evidence="12" id="KW-1185">Reference proteome</keyword>
<evidence type="ECO:0000256" key="4">
    <source>
        <dbReference type="ARBA" id="ARBA00022496"/>
    </source>
</evidence>
<evidence type="ECO:0000259" key="10">
    <source>
        <dbReference type="PROSITE" id="PS50893"/>
    </source>
</evidence>
<dbReference type="FunFam" id="3.40.50.300:FF:000134">
    <property type="entry name" value="Iron-enterobactin ABC transporter ATP-binding protein"/>
    <property type="match status" value="1"/>
</dbReference>
<keyword evidence="3" id="KW-1003">Cell membrane</keyword>
<dbReference type="CDD" id="cd03214">
    <property type="entry name" value="ABC_Iron-Siderophores_B12_Hemin"/>
    <property type="match status" value="1"/>
</dbReference>
<evidence type="ECO:0000256" key="9">
    <source>
        <dbReference type="ARBA" id="ARBA00023136"/>
    </source>
</evidence>
<keyword evidence="4" id="KW-0410">Iron transport</keyword>
<evidence type="ECO:0000256" key="3">
    <source>
        <dbReference type="ARBA" id="ARBA00022475"/>
    </source>
</evidence>
<accession>A0A4R6VRU6</accession>
<dbReference type="PROSITE" id="PS50893">
    <property type="entry name" value="ABC_TRANSPORTER_2"/>
    <property type="match status" value="1"/>
</dbReference>
<evidence type="ECO:0000256" key="1">
    <source>
        <dbReference type="ARBA" id="ARBA00004202"/>
    </source>
</evidence>
<dbReference type="Pfam" id="PF00005">
    <property type="entry name" value="ABC_tran"/>
    <property type="match status" value="1"/>
</dbReference>
<dbReference type="RefSeq" id="WP_133824691.1">
    <property type="nucleotide sequence ID" value="NZ_BAABHR010000023.1"/>
</dbReference>
<dbReference type="InterPro" id="IPR051535">
    <property type="entry name" value="Siderophore_ABC-ATPase"/>
</dbReference>
<dbReference type="PANTHER" id="PTHR42771:SF2">
    <property type="entry name" value="IRON(3+)-HYDROXAMATE IMPORT ATP-BINDING PROTEIN FHUC"/>
    <property type="match status" value="1"/>
</dbReference>